<dbReference type="SUPFAM" id="SSF49265">
    <property type="entry name" value="Fibronectin type III"/>
    <property type="match status" value="2"/>
</dbReference>
<feature type="chain" id="PRO_5044023139" description="Fibronectin type-III domain-containing protein" evidence="3">
    <location>
        <begin position="22"/>
        <end position="541"/>
    </location>
</feature>
<feature type="domain" description="Interferon/interleukin receptor" evidence="5">
    <location>
        <begin position="120"/>
        <end position="215"/>
    </location>
</feature>
<evidence type="ECO:0000259" key="5">
    <source>
        <dbReference type="Pfam" id="PF09294"/>
    </source>
</evidence>
<dbReference type="InterPro" id="IPR013783">
    <property type="entry name" value="Ig-like_fold"/>
</dbReference>
<dbReference type="Gene3D" id="2.60.40.10">
    <property type="entry name" value="Immunoglobulins"/>
    <property type="match status" value="1"/>
</dbReference>
<protein>
    <recommendedName>
        <fullName evidence="8">Fibronectin type-III domain-containing protein</fullName>
    </recommendedName>
</protein>
<evidence type="ECO:0008006" key="8">
    <source>
        <dbReference type="Google" id="ProtNLM"/>
    </source>
</evidence>
<dbReference type="InterPro" id="IPR036116">
    <property type="entry name" value="FN3_sf"/>
</dbReference>
<keyword evidence="7" id="KW-1185">Reference proteome</keyword>
<evidence type="ECO:0000313" key="7">
    <source>
        <dbReference type="Proteomes" id="UP000823561"/>
    </source>
</evidence>
<feature type="transmembrane region" description="Helical" evidence="2">
    <location>
        <begin position="225"/>
        <end position="250"/>
    </location>
</feature>
<feature type="signal peptide" evidence="3">
    <location>
        <begin position="1"/>
        <end position="21"/>
    </location>
</feature>
<gene>
    <name evidence="6" type="ORF">AALO_G00204510</name>
</gene>
<feature type="domain" description="Fibronectin type-III" evidence="4">
    <location>
        <begin position="12"/>
        <end position="97"/>
    </location>
</feature>
<evidence type="ECO:0000313" key="6">
    <source>
        <dbReference type="EMBL" id="KAG5269660.1"/>
    </source>
</evidence>
<keyword evidence="2" id="KW-1133">Transmembrane helix</keyword>
<keyword evidence="2" id="KW-0472">Membrane</keyword>
<name>A0AAV6G824_9TELE</name>
<feature type="region of interest" description="Disordered" evidence="1">
    <location>
        <begin position="308"/>
        <end position="355"/>
    </location>
</feature>
<evidence type="ECO:0000259" key="4">
    <source>
        <dbReference type="Pfam" id="PF01108"/>
    </source>
</evidence>
<organism evidence="6 7">
    <name type="scientific">Alosa alosa</name>
    <name type="common">allis shad</name>
    <dbReference type="NCBI Taxonomy" id="278164"/>
    <lineage>
        <taxon>Eukaryota</taxon>
        <taxon>Metazoa</taxon>
        <taxon>Chordata</taxon>
        <taxon>Craniata</taxon>
        <taxon>Vertebrata</taxon>
        <taxon>Euteleostomi</taxon>
        <taxon>Actinopterygii</taxon>
        <taxon>Neopterygii</taxon>
        <taxon>Teleostei</taxon>
        <taxon>Clupei</taxon>
        <taxon>Clupeiformes</taxon>
        <taxon>Clupeoidei</taxon>
        <taxon>Clupeidae</taxon>
        <taxon>Alosa</taxon>
    </lineage>
</organism>
<dbReference type="GO" id="GO:0004896">
    <property type="term" value="F:cytokine receptor activity"/>
    <property type="evidence" value="ECO:0007669"/>
    <property type="project" value="TreeGrafter"/>
</dbReference>
<dbReference type="PANTHER" id="PTHR20859">
    <property type="entry name" value="INTERFERON/INTERLEUKIN RECEPTOR"/>
    <property type="match status" value="1"/>
</dbReference>
<dbReference type="InterPro" id="IPR015373">
    <property type="entry name" value="Interferon/interleukin_rcp_dom"/>
</dbReference>
<dbReference type="Pfam" id="PF01108">
    <property type="entry name" value="Tissue_fac"/>
    <property type="match status" value="1"/>
</dbReference>
<dbReference type="CDD" id="cd00063">
    <property type="entry name" value="FN3"/>
    <property type="match status" value="1"/>
</dbReference>
<dbReference type="GO" id="GO:0005886">
    <property type="term" value="C:plasma membrane"/>
    <property type="evidence" value="ECO:0007669"/>
    <property type="project" value="TreeGrafter"/>
</dbReference>
<reference evidence="6" key="1">
    <citation type="submission" date="2020-10" db="EMBL/GenBank/DDBJ databases">
        <title>Chromosome-scale genome assembly of the Allis shad, Alosa alosa.</title>
        <authorList>
            <person name="Margot Z."/>
            <person name="Christophe K."/>
            <person name="Cabau C."/>
            <person name="Louis A."/>
            <person name="Berthelot C."/>
            <person name="Parey E."/>
            <person name="Roest Crollius H."/>
            <person name="Montfort J."/>
            <person name="Robinson-Rechavi M."/>
            <person name="Bucao C."/>
            <person name="Bouchez O."/>
            <person name="Gislard M."/>
            <person name="Lluch J."/>
            <person name="Milhes M."/>
            <person name="Lampietro C."/>
            <person name="Lopez Roques C."/>
            <person name="Donnadieu C."/>
            <person name="Braasch I."/>
            <person name="Desvignes T."/>
            <person name="Postlethwait J."/>
            <person name="Bobe J."/>
            <person name="Guiguen Y."/>
        </authorList>
    </citation>
    <scope>NUCLEOTIDE SEQUENCE</scope>
    <source>
        <strain evidence="6">M-15738</strain>
        <tissue evidence="6">Blood</tissue>
    </source>
</reference>
<evidence type="ECO:0000256" key="2">
    <source>
        <dbReference type="SAM" id="Phobius"/>
    </source>
</evidence>
<accession>A0AAV6G824</accession>
<dbReference type="InterPro" id="IPR003961">
    <property type="entry name" value="FN3_dom"/>
</dbReference>
<evidence type="ECO:0000256" key="3">
    <source>
        <dbReference type="SAM" id="SignalP"/>
    </source>
</evidence>
<dbReference type="EMBL" id="JADWDJ010000015">
    <property type="protein sequence ID" value="KAG5269660.1"/>
    <property type="molecule type" value="Genomic_DNA"/>
</dbReference>
<dbReference type="Pfam" id="PF09294">
    <property type="entry name" value="Interfer-bind"/>
    <property type="match status" value="1"/>
</dbReference>
<dbReference type="AlphaFoldDB" id="A0AAV6G824"/>
<sequence>MDSRSLLQILALLSVILKCMPGLDVKPPVNVEVHIWEDEVTVTWQPPEDAPENAKYLVQLSRANDHRVNVSSCALTVLPKCDISELVSNYSSRYFVFVGLLTLQGKYIWKKKSFTMTESKILPPVFSLAAGSGSVAVKVQQKPKLLLIFKYGIQYKVSLKGQDKDQIIQERDFVYDPPQFNEEIKFEDLSWGQTYCVDVKAESLSVNISNHAVHCIYLQPDNFTVVALVVSVFVSVVVLAIIGGVVYVLCHPAKMPATLKPPGTKWQPLRIDQTPVEVVITNGWFLSRPSPDGKRELSEDKMAILQEEEKRGSLDSGVSMVASSTGGDAGMASQPGLQEDSGCGSLGSSAENESEHGGSAMLLLLEGRNMCNGVTQREDSGLGLAFNSQSAGGSEGEDTGSLPDAEVMTGDGYRSKSPSTLLDFNSCPEATLTRTQPEADFDMAAPVIGYRPSQVIGHIAPTVPVHIPMDTKEQDLPVSNYLRKIQPVETTGLLDSLTLSCQSSQSLDETTPFIVSLPQFLLSEKGADYGLSLNDIELNFG</sequence>
<proteinExistence type="predicted"/>
<comment type="caution">
    <text evidence="6">The sequence shown here is derived from an EMBL/GenBank/DDBJ whole genome shotgun (WGS) entry which is preliminary data.</text>
</comment>
<keyword evidence="2" id="KW-0812">Transmembrane</keyword>
<dbReference type="Proteomes" id="UP000823561">
    <property type="component" value="Chromosome 15"/>
</dbReference>
<evidence type="ECO:0000256" key="1">
    <source>
        <dbReference type="SAM" id="MobiDB-lite"/>
    </source>
</evidence>
<dbReference type="InterPro" id="IPR050650">
    <property type="entry name" value="Type-II_Cytokine-TF_Rcpt"/>
</dbReference>
<keyword evidence="3" id="KW-0732">Signal</keyword>
<feature type="region of interest" description="Disordered" evidence="1">
    <location>
        <begin position="385"/>
        <end position="420"/>
    </location>
</feature>
<dbReference type="PANTHER" id="PTHR20859:SF94">
    <property type="entry name" value="CYTOKINE RECEPTOR FAMILY MEMBER B7"/>
    <property type="match status" value="1"/>
</dbReference>